<dbReference type="InterPro" id="IPR025161">
    <property type="entry name" value="IS402-like_dom"/>
</dbReference>
<dbReference type="STRING" id="754476.Q7A_930"/>
<dbReference type="PANTHER" id="PTHR46637">
    <property type="entry name" value="TIS1421-TRANSPOSASE PROTEIN A"/>
    <property type="match status" value="1"/>
</dbReference>
<sequence>MILDAVVTRFIIIALKSIWARYFRWWSARRHDISDATWALLEPHLPGQRGQWGGIAHNNRQFIDAVFWILRTGAPWRDLPASYGDWKNTHRHFCRWRDRGVWEVLLECLIDEPDYEWLMIDASHCKVHPHAAGARGGNQGMSRTKGGSTQRYTWPWMRMVCRSELLLQRLPERIALKLTH</sequence>
<dbReference type="EMBL" id="CP003390">
    <property type="protein sequence ID" value="AFI83772.1"/>
    <property type="molecule type" value="Genomic_DNA"/>
</dbReference>
<protein>
    <submittedName>
        <fullName evidence="2">Transposase</fullName>
    </submittedName>
</protein>
<dbReference type="NCBIfam" id="NF033580">
    <property type="entry name" value="transpos_IS5_3"/>
    <property type="match status" value="1"/>
</dbReference>
<feature type="domain" description="Insertion element IS402-like" evidence="1">
    <location>
        <begin position="33"/>
        <end position="105"/>
    </location>
</feature>
<proteinExistence type="predicted"/>
<dbReference type="Proteomes" id="UP000009144">
    <property type="component" value="Chromosome"/>
</dbReference>
<dbReference type="HOGENOM" id="CLU_055261_2_3_6"/>
<dbReference type="PANTHER" id="PTHR46637:SF1">
    <property type="entry name" value="BLL5188 PROTEIN"/>
    <property type="match status" value="1"/>
</dbReference>
<dbReference type="eggNOG" id="COG3293">
    <property type="taxonomic scope" value="Bacteria"/>
</dbReference>
<name>I1XHA3_METNJ</name>
<evidence type="ECO:0000259" key="1">
    <source>
        <dbReference type="Pfam" id="PF13340"/>
    </source>
</evidence>
<gene>
    <name evidence="2" type="ordered locus">Q7A_930</name>
</gene>
<evidence type="ECO:0000313" key="2">
    <source>
        <dbReference type="EMBL" id="AFI83772.1"/>
    </source>
</evidence>
<dbReference type="InterPro" id="IPR052909">
    <property type="entry name" value="Transposase_6_like"/>
</dbReference>
<accession>I1XHA3</accession>
<organism evidence="2 3">
    <name type="scientific">Methylophaga nitratireducenticrescens</name>
    <dbReference type="NCBI Taxonomy" id="754476"/>
    <lineage>
        <taxon>Bacteria</taxon>
        <taxon>Pseudomonadati</taxon>
        <taxon>Pseudomonadota</taxon>
        <taxon>Gammaproteobacteria</taxon>
        <taxon>Thiotrichales</taxon>
        <taxon>Piscirickettsiaceae</taxon>
        <taxon>Methylophaga</taxon>
    </lineage>
</organism>
<dbReference type="Pfam" id="PF13340">
    <property type="entry name" value="DUF4096"/>
    <property type="match status" value="1"/>
</dbReference>
<evidence type="ECO:0000313" key="3">
    <source>
        <dbReference type="Proteomes" id="UP000009144"/>
    </source>
</evidence>
<reference evidence="2 3" key="2">
    <citation type="journal article" date="2013" name="Int. J. Syst. Evol. Microbiol.">
        <title>Methylophaga nitratireducenticrescens sp. nov. and Methylophaga frappieri sp. nov., isolated from the biofilm of the methanol-fed denitrification system treating the seawater at the Montreal Biodome.</title>
        <authorList>
            <person name="Villeneuve C."/>
            <person name="Martineau C."/>
            <person name="Mauffrey F."/>
            <person name="Villemur R."/>
        </authorList>
    </citation>
    <scope>NUCLEOTIDE SEQUENCE [LARGE SCALE GENOMIC DNA]</scope>
    <source>
        <strain evidence="2 3">JAM1</strain>
    </source>
</reference>
<dbReference type="AlphaFoldDB" id="I1XHA3"/>
<dbReference type="PATRIC" id="fig|754476.3.peg.917"/>
<keyword evidence="3" id="KW-1185">Reference proteome</keyword>
<reference evidence="2 3" key="1">
    <citation type="journal article" date="2012" name="J. Bacteriol.">
        <title>Complete genome sequences of Methylophaga sp. strain JAM1 and Methylophaga sp. strain JAM7.</title>
        <authorList>
            <person name="Villeneuve C."/>
            <person name="Martineau C."/>
            <person name="Mauffrey F."/>
            <person name="Villemur R."/>
        </authorList>
    </citation>
    <scope>NUCLEOTIDE SEQUENCE [LARGE SCALE GENOMIC DNA]</scope>
    <source>
        <strain evidence="2 3">JAM1</strain>
    </source>
</reference>